<comment type="caution">
    <text evidence="8">The sequence shown here is derived from an EMBL/GenBank/DDBJ whole genome shotgun (WGS) entry which is preliminary data.</text>
</comment>
<dbReference type="InterPro" id="IPR002772">
    <property type="entry name" value="Glyco_hydro_3_C"/>
</dbReference>
<name>A0ABQ4BKL5_9ACTN</name>
<feature type="domain" description="Glycoside hydrolase family 3 C-terminal" evidence="7">
    <location>
        <begin position="476"/>
        <end position="615"/>
    </location>
</feature>
<evidence type="ECO:0000313" key="8">
    <source>
        <dbReference type="EMBL" id="GIE71172.1"/>
    </source>
</evidence>
<accession>A0ABQ4BKL5</accession>
<dbReference type="InterPro" id="IPR017853">
    <property type="entry name" value="GH"/>
</dbReference>
<dbReference type="PANTHER" id="PTHR30480">
    <property type="entry name" value="BETA-HEXOSAMINIDASE-RELATED"/>
    <property type="match status" value="1"/>
</dbReference>
<dbReference type="InterPro" id="IPR050226">
    <property type="entry name" value="NagZ_Beta-hexosaminidase"/>
</dbReference>
<dbReference type="SUPFAM" id="SSF52279">
    <property type="entry name" value="Beta-D-glucan exohydrolase, C-terminal domain"/>
    <property type="match status" value="1"/>
</dbReference>
<keyword evidence="5" id="KW-0326">Glycosidase</keyword>
<dbReference type="Gene3D" id="3.20.20.300">
    <property type="entry name" value="Glycoside hydrolase, family 3, N-terminal domain"/>
    <property type="match status" value="1"/>
</dbReference>
<proteinExistence type="inferred from homology"/>
<evidence type="ECO:0000259" key="6">
    <source>
        <dbReference type="Pfam" id="PF00933"/>
    </source>
</evidence>
<feature type="domain" description="Glycoside hydrolase family 3 N-terminal" evidence="6">
    <location>
        <begin position="108"/>
        <end position="440"/>
    </location>
</feature>
<dbReference type="Pfam" id="PF01915">
    <property type="entry name" value="Glyco_hydro_3_C"/>
    <property type="match status" value="1"/>
</dbReference>
<protein>
    <recommendedName>
        <fullName evidence="3">beta-N-acetylhexosaminidase</fullName>
        <ecNumber evidence="3">3.2.1.52</ecNumber>
    </recommendedName>
</protein>
<evidence type="ECO:0000256" key="2">
    <source>
        <dbReference type="ARBA" id="ARBA00005336"/>
    </source>
</evidence>
<dbReference type="InterPro" id="IPR001764">
    <property type="entry name" value="Glyco_hydro_3_N"/>
</dbReference>
<sequence>MTAGALAGTAAAGEPATTQAIAQIGSANHSLIINAPLYVDPLRMEVSFTTRKGGEGYCHDPRIRLPSETMRTRSVALLAVAALGGAVPAALPAAAASPVDRVLAGMTLPQKIGQLFTTYVYGSDANTPSPENRRLYGVDTPAEVVAKYQLGGVIYFAWTNSLQNPRQIAALSNGLQAAAPGVPLTISTDQEHGVVTRMPAPATQFPGGMALGAGRNPADAYRTGQVTGAELRAAGITQAWAPDADVNVNPANPVIGVRSFSSDPSLAAALTASQVLGFETGANVSAAAKHFPGHGDTATDSHTGLPVITHSRAEWQRVDAPPFRAAIAAGVDAIMSAHIVVPALDPSGDPATLSKPIITGLLRGELGYRGVIVTDSLEMAAVRQKYGDARVPVLALKAGVDQLLMPPDLPLAQRSVLDAVASGELTEARIDESVRRILTLKQKRGLLTPWQPVDAAGIGSAEHLRVAQAVTDRTVTVIRNDAGLLPLGPDKSVLVTGWNSSATGNVAALAGALGGDALVTDQPDDAVAAARTHDVTVMLTNLDTAGRQKALVAALLTTGKPILVVAVRNPYDLTQLPGVRTYLATYSYTGVSMRSLAKVLLGTTPPRGKLPVAIPGLYPYGHGLTWDVR</sequence>
<dbReference type="EMBL" id="BOMS01000120">
    <property type="protein sequence ID" value="GIE71172.1"/>
    <property type="molecule type" value="Genomic_DNA"/>
</dbReference>
<comment type="similarity">
    <text evidence="2">Belongs to the glycosyl hydrolase 3 family.</text>
</comment>
<comment type="catalytic activity">
    <reaction evidence="1">
        <text>Hydrolysis of terminal non-reducing N-acetyl-D-hexosamine residues in N-acetyl-beta-D-hexosaminides.</text>
        <dbReference type="EC" id="3.2.1.52"/>
    </reaction>
</comment>
<evidence type="ECO:0000256" key="3">
    <source>
        <dbReference type="ARBA" id="ARBA00012663"/>
    </source>
</evidence>
<dbReference type="Pfam" id="PF00933">
    <property type="entry name" value="Glyco_hydro_3"/>
    <property type="match status" value="1"/>
</dbReference>
<evidence type="ECO:0000313" key="9">
    <source>
        <dbReference type="Proteomes" id="UP000624709"/>
    </source>
</evidence>
<keyword evidence="9" id="KW-1185">Reference proteome</keyword>
<dbReference type="PRINTS" id="PR00133">
    <property type="entry name" value="GLHYDRLASE3"/>
</dbReference>
<dbReference type="PANTHER" id="PTHR30480:SF13">
    <property type="entry name" value="BETA-HEXOSAMINIDASE"/>
    <property type="match status" value="1"/>
</dbReference>
<evidence type="ECO:0000256" key="4">
    <source>
        <dbReference type="ARBA" id="ARBA00022801"/>
    </source>
</evidence>
<reference evidence="8 9" key="1">
    <citation type="submission" date="2021-01" db="EMBL/GenBank/DDBJ databases">
        <title>Whole genome shotgun sequence of Actinoplanes palleronii NBRC 14916.</title>
        <authorList>
            <person name="Komaki H."/>
            <person name="Tamura T."/>
        </authorList>
    </citation>
    <scope>NUCLEOTIDE SEQUENCE [LARGE SCALE GENOMIC DNA]</scope>
    <source>
        <strain evidence="8 9">NBRC 14916</strain>
    </source>
</reference>
<organism evidence="8 9">
    <name type="scientific">Actinoplanes palleronii</name>
    <dbReference type="NCBI Taxonomy" id="113570"/>
    <lineage>
        <taxon>Bacteria</taxon>
        <taxon>Bacillati</taxon>
        <taxon>Actinomycetota</taxon>
        <taxon>Actinomycetes</taxon>
        <taxon>Micromonosporales</taxon>
        <taxon>Micromonosporaceae</taxon>
        <taxon>Actinoplanes</taxon>
    </lineage>
</organism>
<evidence type="ECO:0000259" key="7">
    <source>
        <dbReference type="Pfam" id="PF01915"/>
    </source>
</evidence>
<keyword evidence="4" id="KW-0378">Hydrolase</keyword>
<dbReference type="SUPFAM" id="SSF51445">
    <property type="entry name" value="(Trans)glycosidases"/>
    <property type="match status" value="1"/>
</dbReference>
<dbReference type="InterPro" id="IPR036881">
    <property type="entry name" value="Glyco_hydro_3_C_sf"/>
</dbReference>
<dbReference type="EC" id="3.2.1.52" evidence="3"/>
<evidence type="ECO:0000256" key="5">
    <source>
        <dbReference type="ARBA" id="ARBA00023295"/>
    </source>
</evidence>
<dbReference type="Gene3D" id="3.40.50.1700">
    <property type="entry name" value="Glycoside hydrolase family 3 C-terminal domain"/>
    <property type="match status" value="1"/>
</dbReference>
<dbReference type="InterPro" id="IPR036962">
    <property type="entry name" value="Glyco_hydro_3_N_sf"/>
</dbReference>
<gene>
    <name evidence="8" type="ORF">Apa02nite_072800</name>
</gene>
<evidence type="ECO:0000256" key="1">
    <source>
        <dbReference type="ARBA" id="ARBA00001231"/>
    </source>
</evidence>
<dbReference type="Proteomes" id="UP000624709">
    <property type="component" value="Unassembled WGS sequence"/>
</dbReference>